<dbReference type="CDD" id="cd00075">
    <property type="entry name" value="HATPase"/>
    <property type="match status" value="1"/>
</dbReference>
<dbReference type="InterPro" id="IPR003661">
    <property type="entry name" value="HisK_dim/P_dom"/>
</dbReference>
<sequence length="340" mass="36841">MSRVAEVHSGRYDALLQAMPSGIIILDANGVVIEANPSAANLLDDPLVGQRWIHIIQRDFAPQADDGHEVSLKNGRRVQVAMTPLEQENGQMIVLTDLTETRELQRNMAHMERLSALGKMMASLAHQVRTPLSAALLYASNLGNPGLNPQSQQKFQGKLVDRLNELESQVNDMLMFARSPSQPLADMSLNAAVQQSIESVDAHAQRNQCEIAFKQLTSAQIQGNSNALSSAIGNLLMNAMEAKATRIELRLEQRQSALVLSVLDNGQGMGADTQLQAVQPFYTTKSQGTGLGLAVVQSVMRNHQGSVQIGSLENQGCLVELSFPLPSQQAVINSQECVNG</sequence>
<gene>
    <name evidence="6" type="primary">flrB</name>
    <name evidence="6" type="ORF">GCM10007895_02830</name>
</gene>
<dbReference type="Pfam" id="PF13188">
    <property type="entry name" value="PAS_8"/>
    <property type="match status" value="1"/>
</dbReference>
<dbReference type="InterPro" id="IPR036097">
    <property type="entry name" value="HisK_dim/P_sf"/>
</dbReference>
<dbReference type="GO" id="GO:0000155">
    <property type="term" value="F:phosphorelay sensor kinase activity"/>
    <property type="evidence" value="ECO:0007669"/>
    <property type="project" value="InterPro"/>
</dbReference>
<evidence type="ECO:0000256" key="3">
    <source>
        <dbReference type="ARBA" id="ARBA00022553"/>
    </source>
</evidence>
<dbReference type="CDD" id="cd00082">
    <property type="entry name" value="HisKA"/>
    <property type="match status" value="1"/>
</dbReference>
<keyword evidence="6" id="KW-0808">Transferase</keyword>
<dbReference type="EMBL" id="BSNC01000001">
    <property type="protein sequence ID" value="GLP94977.1"/>
    <property type="molecule type" value="Genomic_DNA"/>
</dbReference>
<keyword evidence="3" id="KW-0597">Phosphoprotein</keyword>
<reference evidence="6" key="2">
    <citation type="submission" date="2023-01" db="EMBL/GenBank/DDBJ databases">
        <title>Draft genome sequence of Paraferrimonas sedimenticola strain NBRC 101628.</title>
        <authorList>
            <person name="Sun Q."/>
            <person name="Mori K."/>
        </authorList>
    </citation>
    <scope>NUCLEOTIDE SEQUENCE</scope>
    <source>
        <strain evidence="6">NBRC 101628</strain>
    </source>
</reference>
<dbReference type="Gene3D" id="3.30.450.20">
    <property type="entry name" value="PAS domain"/>
    <property type="match status" value="1"/>
</dbReference>
<evidence type="ECO:0000313" key="6">
    <source>
        <dbReference type="EMBL" id="GLP94977.1"/>
    </source>
</evidence>
<dbReference type="Gene3D" id="3.30.565.10">
    <property type="entry name" value="Histidine kinase-like ATPase, C-terminal domain"/>
    <property type="match status" value="1"/>
</dbReference>
<dbReference type="Pfam" id="PF02518">
    <property type="entry name" value="HATPase_c"/>
    <property type="match status" value="1"/>
</dbReference>
<dbReference type="SMART" id="SM00091">
    <property type="entry name" value="PAS"/>
    <property type="match status" value="1"/>
</dbReference>
<comment type="catalytic activity">
    <reaction evidence="1">
        <text>ATP + protein L-histidine = ADP + protein N-phospho-L-histidine.</text>
        <dbReference type="EC" id="2.7.13.3"/>
    </reaction>
</comment>
<dbReference type="PANTHER" id="PTHR43065:SF29">
    <property type="entry name" value="SENSOR PROTEIN KINASE FLES"/>
    <property type="match status" value="1"/>
</dbReference>
<dbReference type="InterPro" id="IPR003594">
    <property type="entry name" value="HATPase_dom"/>
</dbReference>
<keyword evidence="7" id="KW-1185">Reference proteome</keyword>
<evidence type="ECO:0000256" key="2">
    <source>
        <dbReference type="ARBA" id="ARBA00012438"/>
    </source>
</evidence>
<dbReference type="SMART" id="SM00387">
    <property type="entry name" value="HATPase_c"/>
    <property type="match status" value="1"/>
</dbReference>
<name>A0AA37W0G4_9GAMM</name>
<evidence type="ECO:0000259" key="4">
    <source>
        <dbReference type="PROSITE" id="PS50109"/>
    </source>
</evidence>
<reference evidence="6" key="1">
    <citation type="journal article" date="2014" name="Int. J. Syst. Evol. Microbiol.">
        <title>Complete genome sequence of Corynebacterium casei LMG S-19264T (=DSM 44701T), isolated from a smear-ripened cheese.</title>
        <authorList>
            <consortium name="US DOE Joint Genome Institute (JGI-PGF)"/>
            <person name="Walter F."/>
            <person name="Albersmeier A."/>
            <person name="Kalinowski J."/>
            <person name="Ruckert C."/>
        </authorList>
    </citation>
    <scope>NUCLEOTIDE SEQUENCE</scope>
    <source>
        <strain evidence="6">NBRC 101628</strain>
    </source>
</reference>
<dbReference type="RefSeq" id="WP_095505984.1">
    <property type="nucleotide sequence ID" value="NZ_BSNC01000001.1"/>
</dbReference>
<dbReference type="PROSITE" id="PS50109">
    <property type="entry name" value="HIS_KIN"/>
    <property type="match status" value="1"/>
</dbReference>
<dbReference type="PANTHER" id="PTHR43065">
    <property type="entry name" value="SENSOR HISTIDINE KINASE"/>
    <property type="match status" value="1"/>
</dbReference>
<dbReference type="InterPro" id="IPR036890">
    <property type="entry name" value="HATPase_C_sf"/>
</dbReference>
<dbReference type="Pfam" id="PF00512">
    <property type="entry name" value="HisKA"/>
    <property type="match status" value="1"/>
</dbReference>
<dbReference type="InterPro" id="IPR000014">
    <property type="entry name" value="PAS"/>
</dbReference>
<evidence type="ECO:0000313" key="7">
    <source>
        <dbReference type="Proteomes" id="UP001161422"/>
    </source>
</evidence>
<dbReference type="PROSITE" id="PS50112">
    <property type="entry name" value="PAS"/>
    <property type="match status" value="1"/>
</dbReference>
<feature type="domain" description="Histidine kinase" evidence="4">
    <location>
        <begin position="123"/>
        <end position="327"/>
    </location>
</feature>
<dbReference type="CDD" id="cd00130">
    <property type="entry name" value="PAS"/>
    <property type="match status" value="1"/>
</dbReference>
<proteinExistence type="predicted"/>
<dbReference type="SMART" id="SM00388">
    <property type="entry name" value="HisKA"/>
    <property type="match status" value="1"/>
</dbReference>
<dbReference type="SUPFAM" id="SSF47384">
    <property type="entry name" value="Homodimeric domain of signal transducing histidine kinase"/>
    <property type="match status" value="1"/>
</dbReference>
<dbReference type="EC" id="2.7.13.3" evidence="2"/>
<comment type="caution">
    <text evidence="6">The sequence shown here is derived from an EMBL/GenBank/DDBJ whole genome shotgun (WGS) entry which is preliminary data.</text>
</comment>
<evidence type="ECO:0000259" key="5">
    <source>
        <dbReference type="PROSITE" id="PS50112"/>
    </source>
</evidence>
<evidence type="ECO:0000256" key="1">
    <source>
        <dbReference type="ARBA" id="ARBA00000085"/>
    </source>
</evidence>
<dbReference type="Proteomes" id="UP001161422">
    <property type="component" value="Unassembled WGS sequence"/>
</dbReference>
<dbReference type="SUPFAM" id="SSF55785">
    <property type="entry name" value="PYP-like sensor domain (PAS domain)"/>
    <property type="match status" value="1"/>
</dbReference>
<dbReference type="SUPFAM" id="SSF55874">
    <property type="entry name" value="ATPase domain of HSP90 chaperone/DNA topoisomerase II/histidine kinase"/>
    <property type="match status" value="1"/>
</dbReference>
<organism evidence="6 7">
    <name type="scientific">Paraferrimonas sedimenticola</name>
    <dbReference type="NCBI Taxonomy" id="375674"/>
    <lineage>
        <taxon>Bacteria</taxon>
        <taxon>Pseudomonadati</taxon>
        <taxon>Pseudomonadota</taxon>
        <taxon>Gammaproteobacteria</taxon>
        <taxon>Alteromonadales</taxon>
        <taxon>Ferrimonadaceae</taxon>
        <taxon>Paraferrimonas</taxon>
    </lineage>
</organism>
<dbReference type="InterPro" id="IPR004358">
    <property type="entry name" value="Sig_transdc_His_kin-like_C"/>
</dbReference>
<dbReference type="InterPro" id="IPR035965">
    <property type="entry name" value="PAS-like_dom_sf"/>
</dbReference>
<keyword evidence="6" id="KW-0418">Kinase</keyword>
<dbReference type="PRINTS" id="PR00344">
    <property type="entry name" value="BCTRLSENSOR"/>
</dbReference>
<accession>A0AA37W0G4</accession>
<dbReference type="Gene3D" id="1.10.287.130">
    <property type="match status" value="1"/>
</dbReference>
<dbReference type="AlphaFoldDB" id="A0AA37W0G4"/>
<protein>
    <recommendedName>
        <fullName evidence="2">histidine kinase</fullName>
        <ecNumber evidence="2">2.7.13.3</ecNumber>
    </recommendedName>
</protein>
<feature type="domain" description="PAS" evidence="5">
    <location>
        <begin position="8"/>
        <end position="43"/>
    </location>
</feature>
<dbReference type="InterPro" id="IPR005467">
    <property type="entry name" value="His_kinase_dom"/>
</dbReference>